<evidence type="ECO:0000313" key="3">
    <source>
        <dbReference type="EMBL" id="KAK7746124.1"/>
    </source>
</evidence>
<accession>A0AAN9UD80</accession>
<keyword evidence="2" id="KW-0472">Membrane</keyword>
<keyword evidence="4" id="KW-1185">Reference proteome</keyword>
<feature type="region of interest" description="Disordered" evidence="1">
    <location>
        <begin position="1"/>
        <end position="46"/>
    </location>
</feature>
<evidence type="ECO:0000256" key="2">
    <source>
        <dbReference type="SAM" id="Phobius"/>
    </source>
</evidence>
<feature type="transmembrane region" description="Helical" evidence="2">
    <location>
        <begin position="128"/>
        <end position="147"/>
    </location>
</feature>
<feature type="transmembrane region" description="Helical" evidence="2">
    <location>
        <begin position="56"/>
        <end position="77"/>
    </location>
</feature>
<feature type="compositionally biased region" description="Low complexity" evidence="1">
    <location>
        <begin position="20"/>
        <end position="38"/>
    </location>
</feature>
<dbReference type="EMBL" id="JAKJXP020000101">
    <property type="protein sequence ID" value="KAK7746124.1"/>
    <property type="molecule type" value="Genomic_DNA"/>
</dbReference>
<keyword evidence="2" id="KW-1133">Transmembrane helix</keyword>
<dbReference type="PANTHER" id="PTHR37919:SF2">
    <property type="entry name" value="EXPERA DOMAIN-CONTAINING PROTEIN"/>
    <property type="match status" value="1"/>
</dbReference>
<proteinExistence type="predicted"/>
<name>A0AAN9UD80_9PEZI</name>
<feature type="transmembrane region" description="Helical" evidence="2">
    <location>
        <begin position="168"/>
        <end position="190"/>
    </location>
</feature>
<dbReference type="AlphaFoldDB" id="A0AAN9UD80"/>
<keyword evidence="2" id="KW-0812">Transmembrane</keyword>
<comment type="caution">
    <text evidence="3">The sequence shown here is derived from an EMBL/GenBank/DDBJ whole genome shotgun (WGS) entry which is preliminary data.</text>
</comment>
<organism evidence="3 4">
    <name type="scientific">Diatrype stigma</name>
    <dbReference type="NCBI Taxonomy" id="117547"/>
    <lineage>
        <taxon>Eukaryota</taxon>
        <taxon>Fungi</taxon>
        <taxon>Dikarya</taxon>
        <taxon>Ascomycota</taxon>
        <taxon>Pezizomycotina</taxon>
        <taxon>Sordariomycetes</taxon>
        <taxon>Xylariomycetidae</taxon>
        <taxon>Xylariales</taxon>
        <taxon>Diatrypaceae</taxon>
        <taxon>Diatrype</taxon>
    </lineage>
</organism>
<dbReference type="Proteomes" id="UP001320420">
    <property type="component" value="Unassembled WGS sequence"/>
</dbReference>
<evidence type="ECO:0008006" key="5">
    <source>
        <dbReference type="Google" id="ProtNLM"/>
    </source>
</evidence>
<protein>
    <recommendedName>
        <fullName evidence="5">C6 transcription factor</fullName>
    </recommendedName>
</protein>
<evidence type="ECO:0000256" key="1">
    <source>
        <dbReference type="SAM" id="MobiDB-lite"/>
    </source>
</evidence>
<sequence length="251" mass="27269">MVTTRSGGSRASTPAPPFTPATATATSKSSSTSSSRRSNQQKQQRQQLWAHAPSRLTLLWLAVSLPLVTWDSLYVLLRPWTMEGGHLHWPLWVPYKLYGEVDHVYGWKAFRAGNGFTSAQGSLNVVETALYLAYLGIYFASAIGVGNGKGRRQTGGGQGKKVLTGRPAAVAVLLAFSAAVMTLSKTVLYWLNEYFSGFDNIGHNSWQDLVLLWIIPNGAWLVFPTYLIYVLGGEMIDGLTAASAGVAIKSE</sequence>
<evidence type="ECO:0000313" key="4">
    <source>
        <dbReference type="Proteomes" id="UP001320420"/>
    </source>
</evidence>
<dbReference type="PANTHER" id="PTHR37919">
    <property type="entry name" value="PROTEIN CBG05606"/>
    <property type="match status" value="1"/>
</dbReference>
<gene>
    <name evidence="3" type="ORF">SLS62_009503</name>
</gene>
<feature type="transmembrane region" description="Helical" evidence="2">
    <location>
        <begin position="210"/>
        <end position="231"/>
    </location>
</feature>
<reference evidence="3 4" key="1">
    <citation type="submission" date="2024-02" db="EMBL/GenBank/DDBJ databases">
        <title>De novo assembly and annotation of 12 fungi associated with fruit tree decline syndrome in Ontario, Canada.</title>
        <authorList>
            <person name="Sulman M."/>
            <person name="Ellouze W."/>
            <person name="Ilyukhin E."/>
        </authorList>
    </citation>
    <scope>NUCLEOTIDE SEQUENCE [LARGE SCALE GENOMIC DNA]</scope>
    <source>
        <strain evidence="3 4">M11/M66-122</strain>
    </source>
</reference>